<comment type="caution">
    <text evidence="2">The sequence shown here is derived from an EMBL/GenBank/DDBJ whole genome shotgun (WGS) entry which is preliminary data.</text>
</comment>
<feature type="domain" description="Reverse transcriptase Ty1/copia-type" evidence="1">
    <location>
        <begin position="8"/>
        <end position="91"/>
    </location>
</feature>
<dbReference type="Proteomes" id="UP000499080">
    <property type="component" value="Unassembled WGS sequence"/>
</dbReference>
<reference evidence="2 3" key="1">
    <citation type="journal article" date="2019" name="Sci. Rep.">
        <title>Orb-weaving spider Araneus ventricosus genome elucidates the spidroin gene catalogue.</title>
        <authorList>
            <person name="Kono N."/>
            <person name="Nakamura H."/>
            <person name="Ohtoshi R."/>
            <person name="Moran D.A.P."/>
            <person name="Shinohara A."/>
            <person name="Yoshida Y."/>
            <person name="Fujiwara M."/>
            <person name="Mori M."/>
            <person name="Tomita M."/>
            <person name="Arakawa K."/>
        </authorList>
    </citation>
    <scope>NUCLEOTIDE SEQUENCE [LARGE SCALE GENOMIC DNA]</scope>
</reference>
<name>A0A4Y2FW68_ARAVE</name>
<evidence type="ECO:0000313" key="2">
    <source>
        <dbReference type="EMBL" id="GBM45247.1"/>
    </source>
</evidence>
<dbReference type="OrthoDB" id="6780107at2759"/>
<keyword evidence="3" id="KW-1185">Reference proteome</keyword>
<dbReference type="Pfam" id="PF07727">
    <property type="entry name" value="RVT_2"/>
    <property type="match status" value="1"/>
</dbReference>
<protein>
    <submittedName>
        <fullName evidence="2">Retrovirus-related Pol polyprotein from transposon TNT 1-94</fullName>
    </submittedName>
</protein>
<accession>A0A4Y2FW68</accession>
<dbReference type="AlphaFoldDB" id="A0A4Y2FW68"/>
<evidence type="ECO:0000313" key="3">
    <source>
        <dbReference type="Proteomes" id="UP000499080"/>
    </source>
</evidence>
<dbReference type="EMBL" id="BGPR01001093">
    <property type="protein sequence ID" value="GBM45247.1"/>
    <property type="molecule type" value="Genomic_DNA"/>
</dbReference>
<evidence type="ECO:0000259" key="1">
    <source>
        <dbReference type="Pfam" id="PF07727"/>
    </source>
</evidence>
<organism evidence="2 3">
    <name type="scientific">Araneus ventricosus</name>
    <name type="common">Orbweaver spider</name>
    <name type="synonym">Epeira ventricosa</name>
    <dbReference type="NCBI Taxonomy" id="182803"/>
    <lineage>
        <taxon>Eukaryota</taxon>
        <taxon>Metazoa</taxon>
        <taxon>Ecdysozoa</taxon>
        <taxon>Arthropoda</taxon>
        <taxon>Chelicerata</taxon>
        <taxon>Arachnida</taxon>
        <taxon>Araneae</taxon>
        <taxon>Araneomorphae</taxon>
        <taxon>Entelegynae</taxon>
        <taxon>Araneoidea</taxon>
        <taxon>Araneidae</taxon>
        <taxon>Araneus</taxon>
    </lineage>
</organism>
<dbReference type="InterPro" id="IPR013103">
    <property type="entry name" value="RVT_2"/>
</dbReference>
<sequence>MKKYGSINKYKARLVVKGYSQRQGIDYSETYSPVAKLGTIRAILSIAAEEKMYLSQFDVSTVFLYGELDETIYMQQPEGYKDETERVCKLNVWSKTSSTLLE</sequence>
<gene>
    <name evidence="2" type="primary">POLX_666</name>
    <name evidence="2" type="ORF">AVEN_140140_1</name>
</gene>
<proteinExistence type="predicted"/>